<keyword evidence="2" id="KW-0169">Cobalamin biosynthesis</keyword>
<dbReference type="SUPFAM" id="SSF53790">
    <property type="entry name" value="Tetrapyrrole methylase"/>
    <property type="match status" value="1"/>
</dbReference>
<dbReference type="UniPathway" id="UPA00148"/>
<protein>
    <submittedName>
        <fullName evidence="7">Precorrin-6Y C5,15-methyltransferase (Decarboxylating)</fullName>
    </submittedName>
</protein>
<feature type="domain" description="Tetrapyrrole methylase" evidence="6">
    <location>
        <begin position="3"/>
        <end position="193"/>
    </location>
</feature>
<evidence type="ECO:0000256" key="1">
    <source>
        <dbReference type="ARBA" id="ARBA00004953"/>
    </source>
</evidence>
<keyword evidence="4 7" id="KW-0808">Transferase</keyword>
<dbReference type="InterPro" id="IPR014776">
    <property type="entry name" value="4pyrrole_Mease_sub2"/>
</dbReference>
<dbReference type="AlphaFoldDB" id="A0A371NBL1"/>
<dbReference type="PANTHER" id="PTHR43182:SF1">
    <property type="entry name" value="COBALT-PRECORRIN-7 C(5)-METHYLTRANSFERASE"/>
    <property type="match status" value="1"/>
</dbReference>
<evidence type="ECO:0000313" key="7">
    <source>
        <dbReference type="EMBL" id="REE26425.1"/>
    </source>
</evidence>
<dbReference type="RefSeq" id="WP_010877124.1">
    <property type="nucleotide sequence ID" value="NZ_QREL01000002.1"/>
</dbReference>
<evidence type="ECO:0000256" key="3">
    <source>
        <dbReference type="ARBA" id="ARBA00022603"/>
    </source>
</evidence>
<dbReference type="EMBL" id="QREL01000002">
    <property type="protein sequence ID" value="REE26425.1"/>
    <property type="molecule type" value="Genomic_DNA"/>
</dbReference>
<dbReference type="GO" id="GO:0009236">
    <property type="term" value="P:cobalamin biosynthetic process"/>
    <property type="evidence" value="ECO:0007669"/>
    <property type="project" value="UniProtKB-UniPathway"/>
</dbReference>
<dbReference type="GeneID" id="1471783"/>
<comment type="caution">
    <text evidence="7">The sequence shown here is derived from an EMBL/GenBank/DDBJ whole genome shotgun (WGS) entry which is preliminary data.</text>
</comment>
<keyword evidence="5" id="KW-0949">S-adenosyl-L-methionine</keyword>
<dbReference type="InterPro" id="IPR012818">
    <property type="entry name" value="CbiE"/>
</dbReference>
<dbReference type="InterPro" id="IPR050714">
    <property type="entry name" value="Cobalamin_biosynth_MTase"/>
</dbReference>
<dbReference type="PANTHER" id="PTHR43182">
    <property type="entry name" value="COBALT-PRECORRIN-6B C(15)-METHYLTRANSFERASE (DECARBOXYLATING)"/>
    <property type="match status" value="1"/>
</dbReference>
<evidence type="ECO:0000256" key="2">
    <source>
        <dbReference type="ARBA" id="ARBA00022573"/>
    </source>
</evidence>
<dbReference type="GO" id="GO:0008276">
    <property type="term" value="F:protein methyltransferase activity"/>
    <property type="evidence" value="ECO:0007669"/>
    <property type="project" value="InterPro"/>
</dbReference>
<dbReference type="InterPro" id="IPR014777">
    <property type="entry name" value="4pyrrole_Mease_sub1"/>
</dbReference>
<evidence type="ECO:0000259" key="6">
    <source>
        <dbReference type="Pfam" id="PF00590"/>
    </source>
</evidence>
<keyword evidence="8" id="KW-1185">Reference proteome</keyword>
<dbReference type="InterPro" id="IPR035996">
    <property type="entry name" value="4pyrrol_Methylase_sf"/>
</dbReference>
<dbReference type="Pfam" id="PF00590">
    <property type="entry name" value="TP_methylase"/>
    <property type="match status" value="1"/>
</dbReference>
<evidence type="ECO:0000256" key="5">
    <source>
        <dbReference type="ARBA" id="ARBA00022691"/>
    </source>
</evidence>
<keyword evidence="3 7" id="KW-0489">Methyltransferase</keyword>
<evidence type="ECO:0000256" key="4">
    <source>
        <dbReference type="ARBA" id="ARBA00022679"/>
    </source>
</evidence>
<dbReference type="CDD" id="cd11644">
    <property type="entry name" value="Precorrin-6Y-MT"/>
    <property type="match status" value="1"/>
</dbReference>
<dbReference type="Gene3D" id="3.40.1010.10">
    <property type="entry name" value="Cobalt-precorrin-4 Transmethylase, Domain 1"/>
    <property type="match status" value="1"/>
</dbReference>
<comment type="pathway">
    <text evidence="1">Cofactor biosynthesis; adenosylcobalamin biosynthesis.</text>
</comment>
<evidence type="ECO:0000313" key="8">
    <source>
        <dbReference type="Proteomes" id="UP000256864"/>
    </source>
</evidence>
<dbReference type="Proteomes" id="UP000256864">
    <property type="component" value="Unassembled WGS sequence"/>
</dbReference>
<proteinExistence type="predicted"/>
<dbReference type="GO" id="GO:0032259">
    <property type="term" value="P:methylation"/>
    <property type="evidence" value="ECO:0007669"/>
    <property type="project" value="UniProtKB-KW"/>
</dbReference>
<gene>
    <name evidence="7" type="ORF">C7452_1390</name>
</gene>
<reference evidence="7 8" key="1">
    <citation type="submission" date="2018-07" db="EMBL/GenBank/DDBJ databases">
        <title>Genomic Encyclopedia of Type Strains, Phase IV (KMG-IV): sequencing the most valuable type-strain genomes for metagenomic binning, comparative biology and taxonomic classification.</title>
        <authorList>
            <person name="Goeker M."/>
        </authorList>
    </citation>
    <scope>NUCLEOTIDE SEQUENCE [LARGE SCALE GENOMIC DNA]</scope>
    <source>
        <strain evidence="7 8">DSM 7466</strain>
    </source>
</reference>
<accession>A0A371NBL1</accession>
<sequence length="207" mass="22367">MTLNIVGIGPGSPDYITPAAKNVVMNSEVVFGSRRALELFPSARKTVVLGARDMDEKLGRAAELAIAMEVSVLSTGDPGFSGVLKPLKRIISSRGLPVRVKVVPGISSIQLCAARLLIPWDDADVITLHGRGEEGILDVIDNGRPTIILPSRNPSKTAAFLIECGLDPERRVAVCERLSYPDERVLKSTLRDVSESEFSYMSILVVL</sequence>
<dbReference type="NCBIfam" id="NF004459">
    <property type="entry name" value="PRK05787.2-2"/>
    <property type="match status" value="1"/>
</dbReference>
<organism evidence="7 8">
    <name type="scientific">Methanothermobacter defluvii</name>
    <dbReference type="NCBI Taxonomy" id="49339"/>
    <lineage>
        <taxon>Archaea</taxon>
        <taxon>Methanobacteriati</taxon>
        <taxon>Methanobacteriota</taxon>
        <taxon>Methanomada group</taxon>
        <taxon>Methanobacteria</taxon>
        <taxon>Methanobacteriales</taxon>
        <taxon>Methanobacteriaceae</taxon>
        <taxon>Methanothermobacter</taxon>
    </lineage>
</organism>
<dbReference type="NCBIfam" id="TIGR02467">
    <property type="entry name" value="CbiE"/>
    <property type="match status" value="1"/>
</dbReference>
<name>A0A371NBL1_9EURY</name>
<dbReference type="Gene3D" id="3.30.950.10">
    <property type="entry name" value="Methyltransferase, Cobalt-precorrin-4 Transmethylase, Domain 2"/>
    <property type="match status" value="1"/>
</dbReference>
<dbReference type="InterPro" id="IPR000878">
    <property type="entry name" value="4pyrrol_Mease"/>
</dbReference>